<comment type="subcellular location">
    <subcellularLocation>
        <location evidence="1">Nucleus</location>
    </subcellularLocation>
</comment>
<dbReference type="FunFam" id="3.30.40.10:FF:000037">
    <property type="entry name" value="Cdk-activating kinase assembly factor MAT1, centre"/>
    <property type="match status" value="1"/>
</dbReference>
<dbReference type="PANTHER" id="PTHR12683">
    <property type="entry name" value="CDK-ACTIVATING KINASE ASSEMBLY FACTOR MAT1"/>
    <property type="match status" value="1"/>
</dbReference>
<gene>
    <name evidence="12" type="ordered locus">PAS_chr4_0204</name>
</gene>
<evidence type="ECO:0000256" key="4">
    <source>
        <dbReference type="ARBA" id="ARBA00022771"/>
    </source>
</evidence>
<dbReference type="NCBIfam" id="TIGR00570">
    <property type="entry name" value="cdk7"/>
    <property type="match status" value="1"/>
</dbReference>
<dbReference type="OMA" id="PNKRDYY"/>
<dbReference type="KEGG" id="ppa:PAS_chr4_0204"/>
<dbReference type="eggNOG" id="KOG3800">
    <property type="taxonomic scope" value="Eukaryota"/>
</dbReference>
<dbReference type="GeneID" id="8201110"/>
<dbReference type="FunCoup" id="C4R755">
    <property type="interactions" value="534"/>
</dbReference>
<feature type="domain" description="RING-type" evidence="11">
    <location>
        <begin position="4"/>
        <end position="54"/>
    </location>
</feature>
<accession>C4R755</accession>
<keyword evidence="5" id="KW-0862">Zinc</keyword>
<evidence type="ECO:0000256" key="5">
    <source>
        <dbReference type="ARBA" id="ARBA00022833"/>
    </source>
</evidence>
<dbReference type="PROSITE" id="PS00518">
    <property type="entry name" value="ZF_RING_1"/>
    <property type="match status" value="1"/>
</dbReference>
<evidence type="ECO:0000256" key="1">
    <source>
        <dbReference type="ARBA" id="ARBA00004123"/>
    </source>
</evidence>
<dbReference type="EMBL" id="FN392322">
    <property type="protein sequence ID" value="CAY71430.1"/>
    <property type="molecule type" value="Genomic_DNA"/>
</dbReference>
<evidence type="ECO:0000259" key="10">
    <source>
        <dbReference type="Pfam" id="PF06391"/>
    </source>
</evidence>
<evidence type="ECO:0000256" key="7">
    <source>
        <dbReference type="ARBA" id="ARBA00029873"/>
    </source>
</evidence>
<keyword evidence="6" id="KW-0539">Nucleus</keyword>
<dbReference type="Gene3D" id="3.30.40.10">
    <property type="entry name" value="Zinc/RING finger domain, C3HC4 (zinc finger)"/>
    <property type="match status" value="1"/>
</dbReference>
<reference evidence="12 13" key="1">
    <citation type="journal article" date="2009" name="Nat. Biotechnol.">
        <title>Genome sequence of the recombinant protein production host Pichia pastoris.</title>
        <authorList>
            <person name="De Schutter K."/>
            <person name="Lin Y.C."/>
            <person name="Tiels P."/>
            <person name="Van Hecke A."/>
            <person name="Glinka S."/>
            <person name="Weber-Lehmann J."/>
            <person name="Rouze P."/>
            <person name="Van de Peer Y."/>
            <person name="Callewaert N."/>
        </authorList>
    </citation>
    <scope>NUCLEOTIDE SEQUENCE [LARGE SCALE GENOMIC DNA]</scope>
    <source>
        <strain evidence="13">GS115 / ATCC 20864</strain>
    </source>
</reference>
<dbReference type="OrthoDB" id="5963at2759"/>
<evidence type="ECO:0000259" key="11">
    <source>
        <dbReference type="Pfam" id="PF17121"/>
    </source>
</evidence>
<evidence type="ECO:0000256" key="2">
    <source>
        <dbReference type="ARBA" id="ARBA00022257"/>
    </source>
</evidence>
<dbReference type="GO" id="GO:0070985">
    <property type="term" value="C:transcription factor TFIIK complex"/>
    <property type="evidence" value="ECO:0007669"/>
    <property type="project" value="EnsemblFungi"/>
</dbReference>
<evidence type="ECO:0000256" key="9">
    <source>
        <dbReference type="SAM" id="Coils"/>
    </source>
</evidence>
<dbReference type="GO" id="GO:0008270">
    <property type="term" value="F:zinc ion binding"/>
    <property type="evidence" value="ECO:0007669"/>
    <property type="project" value="UniProtKB-KW"/>
</dbReference>
<dbReference type="SUPFAM" id="SSF57850">
    <property type="entry name" value="RING/U-box"/>
    <property type="match status" value="1"/>
</dbReference>
<keyword evidence="4" id="KW-0863">Zinc-finger</keyword>
<feature type="coiled-coil region" evidence="9">
    <location>
        <begin position="96"/>
        <end position="181"/>
    </location>
</feature>
<evidence type="ECO:0000313" key="12">
    <source>
        <dbReference type="EMBL" id="CAY71430.1"/>
    </source>
</evidence>
<name>C4R755_KOMPG</name>
<organism evidence="12 13">
    <name type="scientific">Komagataella phaffii (strain GS115 / ATCC 20864)</name>
    <name type="common">Yeast</name>
    <name type="synonym">Pichia pastoris</name>
    <dbReference type="NCBI Taxonomy" id="644223"/>
    <lineage>
        <taxon>Eukaryota</taxon>
        <taxon>Fungi</taxon>
        <taxon>Dikarya</taxon>
        <taxon>Ascomycota</taxon>
        <taxon>Saccharomycotina</taxon>
        <taxon>Pichiomycetes</taxon>
        <taxon>Pichiales</taxon>
        <taxon>Pichiaceae</taxon>
        <taxon>Komagataella</taxon>
    </lineage>
</organism>
<evidence type="ECO:0000256" key="6">
    <source>
        <dbReference type="ARBA" id="ARBA00023242"/>
    </source>
</evidence>
<dbReference type="GO" id="GO:0061575">
    <property type="term" value="F:cyclin-dependent protein serine/threonine kinase activator activity"/>
    <property type="evidence" value="ECO:0007669"/>
    <property type="project" value="EnsemblFungi"/>
</dbReference>
<dbReference type="InterPro" id="IPR004575">
    <property type="entry name" value="MAT1/Tfb3"/>
</dbReference>
<dbReference type="SMR" id="C4R755"/>
<evidence type="ECO:0000313" key="13">
    <source>
        <dbReference type="Proteomes" id="UP000000314"/>
    </source>
</evidence>
<evidence type="ECO:0000256" key="8">
    <source>
        <dbReference type="ARBA" id="ARBA00033277"/>
    </source>
</evidence>
<dbReference type="AlphaFoldDB" id="C4R755"/>
<dbReference type="GO" id="GO:0006289">
    <property type="term" value="P:nucleotide-excision repair"/>
    <property type="evidence" value="ECO:0007669"/>
    <property type="project" value="EnsemblFungi"/>
</dbReference>
<dbReference type="InterPro" id="IPR013083">
    <property type="entry name" value="Znf_RING/FYVE/PHD"/>
</dbReference>
<proteinExistence type="predicted"/>
<dbReference type="Pfam" id="PF17121">
    <property type="entry name" value="zf-C3HC4_5"/>
    <property type="match status" value="1"/>
</dbReference>
<dbReference type="STRING" id="644223.C4R755"/>
<dbReference type="GO" id="GO:0006357">
    <property type="term" value="P:regulation of transcription by RNA polymerase II"/>
    <property type="evidence" value="ECO:0007669"/>
    <property type="project" value="TreeGrafter"/>
</dbReference>
<dbReference type="InterPro" id="IPR015877">
    <property type="entry name" value="MAT1_centre"/>
</dbReference>
<protein>
    <recommendedName>
        <fullName evidence="2">RNA polymerase II transcription factor B subunit 3</fullName>
    </recommendedName>
    <alternativeName>
        <fullName evidence="8">RNA polymerase II transcription factor B 38 kDa subunit</fullName>
    </alternativeName>
    <alternativeName>
        <fullName evidence="7">RNA polymerase II transcription factor B p38 subunit</fullName>
    </alternativeName>
</protein>
<dbReference type="GO" id="GO:0001174">
    <property type="term" value="P:transcriptional start site selection at RNA polymerase II promoter"/>
    <property type="evidence" value="ECO:0007669"/>
    <property type="project" value="EnsemblFungi"/>
</dbReference>
<dbReference type="InterPro" id="IPR001841">
    <property type="entry name" value="Znf_RING"/>
</dbReference>
<dbReference type="InParanoid" id="C4R755"/>
<evidence type="ECO:0000256" key="3">
    <source>
        <dbReference type="ARBA" id="ARBA00022723"/>
    </source>
</evidence>
<keyword evidence="9" id="KW-0175">Coiled coil</keyword>
<dbReference type="HOGENOM" id="CLU_048466_1_1_1"/>
<dbReference type="CDD" id="cd16573">
    <property type="entry name" value="RING-HC_TFB3-like"/>
    <property type="match status" value="1"/>
</dbReference>
<keyword evidence="13" id="KW-1185">Reference proteome</keyword>
<dbReference type="Proteomes" id="UP000000314">
    <property type="component" value="Chromosome 4"/>
</dbReference>
<dbReference type="Pfam" id="PF06391">
    <property type="entry name" value="MAT1"/>
    <property type="match status" value="1"/>
</dbReference>
<dbReference type="PANTHER" id="PTHR12683:SF13">
    <property type="entry name" value="CDK-ACTIVATING KINASE ASSEMBLY FACTOR MAT1"/>
    <property type="match status" value="1"/>
</dbReference>
<sequence length="316" mass="37097">MDTEEYCPICKTDKYLSPDMKFLINPECYHKICESCVDRFYSLGPSKCMYPNCNKILRRNKFKTQVFDDLSIEKECDVRSRVMKVFNKNEEDFSDLKDYNQYLEEIEDIVNNLVNNVDIEETEKKLKDYELLNQKEILENNTKQVEKDQIQADLTKLETQLKQEKRRHEKQTAEEDKLLKKANEAALIDQMQNESAQPPQAVRMHNTNVLRKSSARKKHIKELEEQINMHRRALGAGGHGIESSVPPQTPFTPFNGDKDRTKYYQFQDNYYDPIFNDMVSKDPTFTASGYDIKKYFKRSLAEAFTGLNIFVSEEIS</sequence>
<dbReference type="InterPro" id="IPR017907">
    <property type="entry name" value="Znf_RING_CS"/>
</dbReference>
<keyword evidence="3" id="KW-0479">Metal-binding</keyword>
<feature type="domain" description="MAT1 centre" evidence="10">
    <location>
        <begin position="57"/>
        <end position="237"/>
    </location>
</feature>
<dbReference type="RefSeq" id="XP_002493609.1">
    <property type="nucleotide sequence ID" value="XM_002493564.1"/>
</dbReference>